<evidence type="ECO:0000256" key="3">
    <source>
        <dbReference type="ARBA" id="ARBA00022801"/>
    </source>
</evidence>
<dbReference type="InterPro" id="IPR036388">
    <property type="entry name" value="WH-like_DNA-bd_sf"/>
</dbReference>
<dbReference type="GO" id="GO:0008800">
    <property type="term" value="F:beta-lactamase activity"/>
    <property type="evidence" value="ECO:0007669"/>
    <property type="project" value="InterPro"/>
</dbReference>
<name>A0A7W3PGQ8_9MICO</name>
<accession>A0A7W3PGQ8</accession>
<proteinExistence type="predicted"/>
<dbReference type="AlphaFoldDB" id="A0A7W3PGQ8"/>
<evidence type="ECO:0000313" key="6">
    <source>
        <dbReference type="EMBL" id="MBA8811046.1"/>
    </source>
</evidence>
<dbReference type="SMART" id="SM00849">
    <property type="entry name" value="Lactamase_B"/>
    <property type="match status" value="1"/>
</dbReference>
<keyword evidence="3 6" id="KW-0378">Hydrolase</keyword>
<dbReference type="InterPro" id="IPR050662">
    <property type="entry name" value="Sec-metab_biosynth-thioest"/>
</dbReference>
<dbReference type="PANTHER" id="PTHR23131">
    <property type="entry name" value="ENDORIBONUCLEASE LACTB2"/>
    <property type="match status" value="1"/>
</dbReference>
<protein>
    <submittedName>
        <fullName evidence="6">Glyoxylase-like metal-dependent hydrolase (Beta-lactamase superfamily II)</fullName>
    </submittedName>
</protein>
<dbReference type="GO" id="GO:0017001">
    <property type="term" value="P:antibiotic catabolic process"/>
    <property type="evidence" value="ECO:0007669"/>
    <property type="project" value="InterPro"/>
</dbReference>
<keyword evidence="2" id="KW-0479">Metal-binding</keyword>
<gene>
    <name evidence="6" type="ORF">FHX71_005053</name>
</gene>
<comment type="caution">
    <text evidence="6">The sequence shown here is derived from an EMBL/GenBank/DDBJ whole genome shotgun (WGS) entry which is preliminary data.</text>
</comment>
<evidence type="ECO:0000256" key="2">
    <source>
        <dbReference type="ARBA" id="ARBA00022723"/>
    </source>
</evidence>
<dbReference type="PANTHER" id="PTHR23131:SF0">
    <property type="entry name" value="ENDORIBONUCLEASE LACTB2"/>
    <property type="match status" value="1"/>
</dbReference>
<organism evidence="6 7">
    <name type="scientific">Promicromonospora sukumoe</name>
    <dbReference type="NCBI Taxonomy" id="88382"/>
    <lineage>
        <taxon>Bacteria</taxon>
        <taxon>Bacillati</taxon>
        <taxon>Actinomycetota</taxon>
        <taxon>Actinomycetes</taxon>
        <taxon>Micrococcales</taxon>
        <taxon>Promicromonosporaceae</taxon>
        <taxon>Promicromonospora</taxon>
    </lineage>
</organism>
<dbReference type="Gene3D" id="3.60.15.10">
    <property type="entry name" value="Ribonuclease Z/Hydroxyacylglutathione hydrolase-like"/>
    <property type="match status" value="1"/>
</dbReference>
<dbReference type="GO" id="GO:0008270">
    <property type="term" value="F:zinc ion binding"/>
    <property type="evidence" value="ECO:0007669"/>
    <property type="project" value="InterPro"/>
</dbReference>
<dbReference type="EMBL" id="JACGWV010000003">
    <property type="protein sequence ID" value="MBA8811046.1"/>
    <property type="molecule type" value="Genomic_DNA"/>
</dbReference>
<dbReference type="Proteomes" id="UP000540568">
    <property type="component" value="Unassembled WGS sequence"/>
</dbReference>
<sequence length="279" mass="28464">MHPIAPFASVLRADNPGPMTLDGTRSYVLRAPGAPGRVVVDPGPDLAPHLTALADAGPVDLVLVTHRHADHTGGLALFRELTGAPSRGVSAEFCAPGGGAADGSGAGPLVDGEVLEVAGLRIEVLATPGHTADSACFVVSVPGDPASGTVVLTGDTVLGRGTTVLAEPDGSLRDYLASLDRLSSLDLPDPVPGLPGHGPVLPDLRAAVHAYREHRTERLDQVRSALTALGVTLPDDEGPLPDAVLDAVTGAVYSDVDASVLPAARSSVRAQLEYLRGRP</sequence>
<comment type="cofactor">
    <cofactor evidence="1">
        <name>Zn(2+)</name>
        <dbReference type="ChEBI" id="CHEBI:29105"/>
    </cofactor>
</comment>
<reference evidence="6 7" key="1">
    <citation type="submission" date="2020-07" db="EMBL/GenBank/DDBJ databases">
        <title>Sequencing the genomes of 1000 actinobacteria strains.</title>
        <authorList>
            <person name="Klenk H.-P."/>
        </authorList>
    </citation>
    <scope>NUCLEOTIDE SEQUENCE [LARGE SCALE GENOMIC DNA]</scope>
    <source>
        <strain evidence="6 7">DSM 44121</strain>
    </source>
</reference>
<evidence type="ECO:0000256" key="4">
    <source>
        <dbReference type="ARBA" id="ARBA00022833"/>
    </source>
</evidence>
<dbReference type="PROSITE" id="PS00743">
    <property type="entry name" value="BETA_LACTAMASE_B_1"/>
    <property type="match status" value="1"/>
</dbReference>
<evidence type="ECO:0000256" key="1">
    <source>
        <dbReference type="ARBA" id="ARBA00001947"/>
    </source>
</evidence>
<evidence type="ECO:0000259" key="5">
    <source>
        <dbReference type="SMART" id="SM00849"/>
    </source>
</evidence>
<evidence type="ECO:0000313" key="7">
    <source>
        <dbReference type="Proteomes" id="UP000540568"/>
    </source>
</evidence>
<dbReference type="SUPFAM" id="SSF56281">
    <property type="entry name" value="Metallo-hydrolase/oxidoreductase"/>
    <property type="match status" value="1"/>
</dbReference>
<dbReference type="CDD" id="cd16278">
    <property type="entry name" value="metallo-hydrolase-like_MBL-fold"/>
    <property type="match status" value="1"/>
</dbReference>
<keyword evidence="4" id="KW-0862">Zinc</keyword>
<keyword evidence="7" id="KW-1185">Reference proteome</keyword>
<dbReference type="InterPro" id="IPR001018">
    <property type="entry name" value="Beta-lactamase_class-B_CS"/>
</dbReference>
<dbReference type="InterPro" id="IPR036866">
    <property type="entry name" value="RibonucZ/Hydroxyglut_hydro"/>
</dbReference>
<dbReference type="Pfam" id="PF00753">
    <property type="entry name" value="Lactamase_B"/>
    <property type="match status" value="1"/>
</dbReference>
<dbReference type="Gene3D" id="1.10.10.10">
    <property type="entry name" value="Winged helix-like DNA-binding domain superfamily/Winged helix DNA-binding domain"/>
    <property type="match status" value="1"/>
</dbReference>
<dbReference type="InterPro" id="IPR001279">
    <property type="entry name" value="Metallo-B-lactamas"/>
</dbReference>
<feature type="domain" description="Metallo-beta-lactamase" evidence="5">
    <location>
        <begin position="23"/>
        <end position="194"/>
    </location>
</feature>